<evidence type="ECO:0000313" key="2">
    <source>
        <dbReference type="Proteomes" id="UP001420932"/>
    </source>
</evidence>
<sequence length="230" mass="26936">MRCDKENRWEVGEEWEDIKGQRGEKGKRRWEGKRERDLGFLGEEGVDDEGKPHQLWPLKPDLVLAATMVFLENKRWALRIFVSLWPLRSAVNHPLIEWLILRGWKKRLVLNVLDERDDATWKAAGGEEACKRRKIVEGNTISISRIIGISWFERRHGYEARRVSGRPHNTYPVEESVVANEKKKCTRDSFEKLKMVRAYLETKCNGFDVEWLKCCPNYVILVLLVTSSTL</sequence>
<reference evidence="1 2" key="1">
    <citation type="submission" date="2024-01" db="EMBL/GenBank/DDBJ databases">
        <title>Genome assemblies of Stephania.</title>
        <authorList>
            <person name="Yang L."/>
        </authorList>
    </citation>
    <scope>NUCLEOTIDE SEQUENCE [LARGE SCALE GENOMIC DNA]</scope>
    <source>
        <strain evidence="1">YNDBR</strain>
        <tissue evidence="1">Leaf</tissue>
    </source>
</reference>
<evidence type="ECO:0000313" key="1">
    <source>
        <dbReference type="EMBL" id="KAK9087047.1"/>
    </source>
</evidence>
<dbReference type="EMBL" id="JBBNAF010000013">
    <property type="protein sequence ID" value="KAK9087047.1"/>
    <property type="molecule type" value="Genomic_DNA"/>
</dbReference>
<keyword evidence="2" id="KW-1185">Reference proteome</keyword>
<proteinExistence type="predicted"/>
<comment type="caution">
    <text evidence="1">The sequence shown here is derived from an EMBL/GenBank/DDBJ whole genome shotgun (WGS) entry which is preliminary data.</text>
</comment>
<accession>A0AAP0E9Z2</accession>
<protein>
    <submittedName>
        <fullName evidence="1">Uncharacterized protein</fullName>
    </submittedName>
</protein>
<dbReference type="AlphaFoldDB" id="A0AAP0E9Z2"/>
<gene>
    <name evidence="1" type="ORF">Syun_029441</name>
</gene>
<organism evidence="1 2">
    <name type="scientific">Stephania yunnanensis</name>
    <dbReference type="NCBI Taxonomy" id="152371"/>
    <lineage>
        <taxon>Eukaryota</taxon>
        <taxon>Viridiplantae</taxon>
        <taxon>Streptophyta</taxon>
        <taxon>Embryophyta</taxon>
        <taxon>Tracheophyta</taxon>
        <taxon>Spermatophyta</taxon>
        <taxon>Magnoliopsida</taxon>
        <taxon>Ranunculales</taxon>
        <taxon>Menispermaceae</taxon>
        <taxon>Menispermoideae</taxon>
        <taxon>Cissampelideae</taxon>
        <taxon>Stephania</taxon>
    </lineage>
</organism>
<dbReference type="Proteomes" id="UP001420932">
    <property type="component" value="Unassembled WGS sequence"/>
</dbReference>
<name>A0AAP0E9Z2_9MAGN</name>